<dbReference type="PANTHER" id="PTHR47967:SF69">
    <property type="entry name" value="ASPARTIC PROTEINASE NANA, CHLOROPLAST"/>
    <property type="match status" value="1"/>
</dbReference>
<dbReference type="GO" id="GO:0004190">
    <property type="term" value="F:aspartic-type endopeptidase activity"/>
    <property type="evidence" value="ECO:0007669"/>
    <property type="project" value="UniProtKB-KW"/>
</dbReference>
<evidence type="ECO:0000256" key="1">
    <source>
        <dbReference type="ARBA" id="ARBA00007447"/>
    </source>
</evidence>
<dbReference type="Pfam" id="PF14541">
    <property type="entry name" value="TAXi_C"/>
    <property type="match status" value="1"/>
</dbReference>
<keyword evidence="8" id="KW-1185">Reference proteome</keyword>
<dbReference type="PANTHER" id="PTHR47967">
    <property type="entry name" value="OS07G0603500 PROTEIN-RELATED"/>
    <property type="match status" value="1"/>
</dbReference>
<dbReference type="FunFam" id="2.40.70.10:FF:000033">
    <property type="entry name" value="Aspartyl protease family protein"/>
    <property type="match status" value="1"/>
</dbReference>
<evidence type="ECO:0000256" key="2">
    <source>
        <dbReference type="ARBA" id="ARBA00022670"/>
    </source>
</evidence>
<dbReference type="AlphaFoldDB" id="A0A5A7QW86"/>
<dbReference type="InterPro" id="IPR051708">
    <property type="entry name" value="Plant_Aspart_Prot_A1"/>
</dbReference>
<keyword evidence="4" id="KW-0378">Hydrolase</keyword>
<accession>A0A5A7QW86</accession>
<dbReference type="Gene3D" id="2.40.70.10">
    <property type="entry name" value="Acid Proteases"/>
    <property type="match status" value="2"/>
</dbReference>
<protein>
    <submittedName>
        <fullName evidence="7">Eukaryotic aspartyl protease family protein</fullName>
    </submittedName>
</protein>
<dbReference type="GO" id="GO:0006508">
    <property type="term" value="P:proteolysis"/>
    <property type="evidence" value="ECO:0007669"/>
    <property type="project" value="UniProtKB-KW"/>
</dbReference>
<keyword evidence="2 7" id="KW-0645">Protease</keyword>
<organism evidence="7 8">
    <name type="scientific">Striga asiatica</name>
    <name type="common">Asiatic witchweed</name>
    <name type="synonym">Buchnera asiatica</name>
    <dbReference type="NCBI Taxonomy" id="4170"/>
    <lineage>
        <taxon>Eukaryota</taxon>
        <taxon>Viridiplantae</taxon>
        <taxon>Streptophyta</taxon>
        <taxon>Embryophyta</taxon>
        <taxon>Tracheophyta</taxon>
        <taxon>Spermatophyta</taxon>
        <taxon>Magnoliopsida</taxon>
        <taxon>eudicotyledons</taxon>
        <taxon>Gunneridae</taxon>
        <taxon>Pentapetalae</taxon>
        <taxon>asterids</taxon>
        <taxon>lamiids</taxon>
        <taxon>Lamiales</taxon>
        <taxon>Orobanchaceae</taxon>
        <taxon>Buchnereae</taxon>
        <taxon>Striga</taxon>
    </lineage>
</organism>
<dbReference type="InterPro" id="IPR034161">
    <property type="entry name" value="Pepsin-like_plant"/>
</dbReference>
<sequence length="453" mass="49874">MNNLMENVFLRRLVFLLVASSTIAIISFPAADAQVLDLVHLDHLARGQPVARSQRLARMFARDMARMERRRMLGSSTTGLVSLADMHSGEFAAKMAVGTPPQNLWMVADTASDLTWMKCTYAGNGNWTGGKFFLADNSNSFALVKCLHKGKAWSCPNEIEDAFDPVDWCRISGNCAYDYSYAIGMAYGDFARETITTNTAKFRNHLVGCTYAADSLDDIMGASYGILGLGSGKFSFVSQTSVTFGSLFSYCLVDHLSHLNVPGSLAFGPHPKPKTSGPTSCTELIPRVNNTFYGVKVEGIRVNGADLKIPRDTWKIDNYGRSGTIVDLGQSFTSLNDEAYKKVMSSLNGALSGFKRVRPSKTDTFEYCYHIWSNQPVKNFPLLEIVFEGGSVFVPEQSALLIDYKQGVKCLGFVKNGGPYYNVIGNILQQKHWFSFDTPKRQLCFASASCCAS</sequence>
<dbReference type="InterPro" id="IPR032799">
    <property type="entry name" value="TAXi_C"/>
</dbReference>
<proteinExistence type="inferred from homology"/>
<reference evidence="8" key="1">
    <citation type="journal article" date="2019" name="Curr. Biol.">
        <title>Genome Sequence of Striga asiatica Provides Insight into the Evolution of Plant Parasitism.</title>
        <authorList>
            <person name="Yoshida S."/>
            <person name="Kim S."/>
            <person name="Wafula E.K."/>
            <person name="Tanskanen J."/>
            <person name="Kim Y.M."/>
            <person name="Honaas L."/>
            <person name="Yang Z."/>
            <person name="Spallek T."/>
            <person name="Conn C.E."/>
            <person name="Ichihashi Y."/>
            <person name="Cheong K."/>
            <person name="Cui S."/>
            <person name="Der J.P."/>
            <person name="Gundlach H."/>
            <person name="Jiao Y."/>
            <person name="Hori C."/>
            <person name="Ishida J.K."/>
            <person name="Kasahara H."/>
            <person name="Kiba T."/>
            <person name="Kim M.S."/>
            <person name="Koo N."/>
            <person name="Laohavisit A."/>
            <person name="Lee Y.H."/>
            <person name="Lumba S."/>
            <person name="McCourt P."/>
            <person name="Mortimer J.C."/>
            <person name="Mutuku J.M."/>
            <person name="Nomura T."/>
            <person name="Sasaki-Sekimoto Y."/>
            <person name="Seto Y."/>
            <person name="Wang Y."/>
            <person name="Wakatake T."/>
            <person name="Sakakibara H."/>
            <person name="Demura T."/>
            <person name="Yamaguchi S."/>
            <person name="Yoneyama K."/>
            <person name="Manabe R.I."/>
            <person name="Nelson D.C."/>
            <person name="Schulman A.H."/>
            <person name="Timko M.P."/>
            <person name="dePamphilis C.W."/>
            <person name="Choi D."/>
            <person name="Shirasu K."/>
        </authorList>
    </citation>
    <scope>NUCLEOTIDE SEQUENCE [LARGE SCALE GENOMIC DNA]</scope>
    <source>
        <strain evidence="8">cv. UVA1</strain>
    </source>
</reference>
<dbReference type="InterPro" id="IPR021109">
    <property type="entry name" value="Peptidase_aspartic_dom_sf"/>
</dbReference>
<dbReference type="PROSITE" id="PS51767">
    <property type="entry name" value="PEPTIDASE_A1"/>
    <property type="match status" value="1"/>
</dbReference>
<evidence type="ECO:0000256" key="3">
    <source>
        <dbReference type="ARBA" id="ARBA00022750"/>
    </source>
</evidence>
<evidence type="ECO:0000256" key="4">
    <source>
        <dbReference type="ARBA" id="ARBA00022801"/>
    </source>
</evidence>
<dbReference type="InterPro" id="IPR032861">
    <property type="entry name" value="TAXi_N"/>
</dbReference>
<keyword evidence="3" id="KW-0064">Aspartyl protease</keyword>
<keyword evidence="5" id="KW-0325">Glycoprotein</keyword>
<dbReference type="Proteomes" id="UP000325081">
    <property type="component" value="Unassembled WGS sequence"/>
</dbReference>
<evidence type="ECO:0000259" key="6">
    <source>
        <dbReference type="PROSITE" id="PS51767"/>
    </source>
</evidence>
<comment type="similarity">
    <text evidence="1">Belongs to the peptidase A1 family.</text>
</comment>
<dbReference type="EMBL" id="BKCP01008181">
    <property type="protein sequence ID" value="GER48121.1"/>
    <property type="molecule type" value="Genomic_DNA"/>
</dbReference>
<gene>
    <name evidence="7" type="ORF">STAS_25275</name>
</gene>
<name>A0A5A7QW86_STRAF</name>
<dbReference type="CDD" id="cd05476">
    <property type="entry name" value="pepsin_A_like_plant"/>
    <property type="match status" value="1"/>
</dbReference>
<dbReference type="Pfam" id="PF14543">
    <property type="entry name" value="TAXi_N"/>
    <property type="match status" value="1"/>
</dbReference>
<dbReference type="OrthoDB" id="2747330at2759"/>
<evidence type="ECO:0000313" key="7">
    <source>
        <dbReference type="EMBL" id="GER48121.1"/>
    </source>
</evidence>
<comment type="caution">
    <text evidence="7">The sequence shown here is derived from an EMBL/GenBank/DDBJ whole genome shotgun (WGS) entry which is preliminary data.</text>
</comment>
<evidence type="ECO:0000256" key="5">
    <source>
        <dbReference type="ARBA" id="ARBA00023180"/>
    </source>
</evidence>
<feature type="domain" description="Peptidase A1" evidence="6">
    <location>
        <begin position="91"/>
        <end position="446"/>
    </location>
</feature>
<evidence type="ECO:0000313" key="8">
    <source>
        <dbReference type="Proteomes" id="UP000325081"/>
    </source>
</evidence>
<dbReference type="SUPFAM" id="SSF50630">
    <property type="entry name" value="Acid proteases"/>
    <property type="match status" value="1"/>
</dbReference>
<dbReference type="InterPro" id="IPR033121">
    <property type="entry name" value="PEPTIDASE_A1"/>
</dbReference>